<dbReference type="InterPro" id="IPR045864">
    <property type="entry name" value="aa-tRNA-synth_II/BPL/LPL"/>
</dbReference>
<dbReference type="RefSeq" id="XP_013236727.1">
    <property type="nucleotide sequence ID" value="XM_013381273.1"/>
</dbReference>
<dbReference type="GO" id="GO:0006412">
    <property type="term" value="P:translation"/>
    <property type="evidence" value="ECO:0007669"/>
    <property type="project" value="InterPro"/>
</dbReference>
<comment type="similarity">
    <text evidence="2">Belongs to the LipB family.</text>
</comment>
<dbReference type="EC" id="2.3.1.181" evidence="3"/>
<keyword evidence="7" id="KW-0012">Acyltransferase</keyword>
<dbReference type="GO" id="GO:0009249">
    <property type="term" value="P:protein lipoylation"/>
    <property type="evidence" value="ECO:0007669"/>
    <property type="project" value="InterPro"/>
</dbReference>
<dbReference type="HOGENOM" id="CLU_783221_0_0_1"/>
<keyword evidence="4 9" id="KW-0808">Transferase</keyword>
<dbReference type="GeneID" id="25260833"/>
<dbReference type="VEuPathDB" id="MicrosporidiaDB:DI09_79p60"/>
<dbReference type="AlphaFoldDB" id="A0A098VMK2"/>
<accession>A0A098VMK2</accession>
<dbReference type="Pfam" id="PF04758">
    <property type="entry name" value="Ribosomal_S30"/>
    <property type="match status" value="1"/>
</dbReference>
<dbReference type="PROSITE" id="PS51733">
    <property type="entry name" value="BPL_LPL_CATALYTIC"/>
    <property type="match status" value="1"/>
</dbReference>
<dbReference type="InterPro" id="IPR000544">
    <property type="entry name" value="Octanoyltransferase"/>
</dbReference>
<evidence type="ECO:0000256" key="6">
    <source>
        <dbReference type="ARBA" id="ARBA00023274"/>
    </source>
</evidence>
<dbReference type="PANTHER" id="PTHR10993:SF7">
    <property type="entry name" value="LIPOYLTRANSFERASE 2, MITOCHONDRIAL-RELATED"/>
    <property type="match status" value="1"/>
</dbReference>
<feature type="domain" description="BPL/LPL catalytic" evidence="8">
    <location>
        <begin position="146"/>
        <end position="353"/>
    </location>
</feature>
<dbReference type="Gene3D" id="3.30.930.10">
    <property type="entry name" value="Bira Bifunctional Protein, Domain 2"/>
    <property type="match status" value="1"/>
</dbReference>
<sequence length="354" mass="40356">MVRPNRYPLVIKFHPSFSTLAHAHKSMLWLDSYLFLRPCYARVRCLLYREENTTPKVEKQEKKKKLTGRAKKRMLYNRRFVAQVATVGGRVRVRFRQLTHFILDEPKHTLQMNPSSVKARFLGRVPSYRAIDQIQNEVLRSVLARRHRVGELLLFELTHPTITVGRREHYAAILPENRPAYTNLKATVEHAGAEFIEASGQMTFHGPGQLVAYPILDLNMLNINSLHKYVSMLHRVICSVCLSFGIDSTLPFEGSSVPSQRVGVWVNGNQKISSIGFSTTRWVTSHGFSINVSTDLSWYTRFPPCGSPLSEKGITWDATSIKEQLPTGSRCPTLEEVANTTILAFEKEFVCRPK</sequence>
<dbReference type="Proteomes" id="UP000029725">
    <property type="component" value="Unassembled WGS sequence"/>
</dbReference>
<evidence type="ECO:0000256" key="5">
    <source>
        <dbReference type="ARBA" id="ARBA00022980"/>
    </source>
</evidence>
<dbReference type="GO" id="GO:1990904">
    <property type="term" value="C:ribonucleoprotein complex"/>
    <property type="evidence" value="ECO:0007669"/>
    <property type="project" value="UniProtKB-KW"/>
</dbReference>
<dbReference type="GO" id="GO:0005840">
    <property type="term" value="C:ribosome"/>
    <property type="evidence" value="ECO:0007669"/>
    <property type="project" value="UniProtKB-KW"/>
</dbReference>
<evidence type="ECO:0000256" key="4">
    <source>
        <dbReference type="ARBA" id="ARBA00022679"/>
    </source>
</evidence>
<gene>
    <name evidence="9" type="ORF">DI09_79p60</name>
</gene>
<dbReference type="UniPathway" id="UPA00538">
    <property type="reaction ID" value="UER00592"/>
</dbReference>
<dbReference type="InterPro" id="IPR004143">
    <property type="entry name" value="BPL_LPL_catalytic"/>
</dbReference>
<dbReference type="SUPFAM" id="SSF55681">
    <property type="entry name" value="Class II aaRS and biotin synthetases"/>
    <property type="match status" value="1"/>
</dbReference>
<dbReference type="InterPro" id="IPR006846">
    <property type="entry name" value="Ribosomal_eS30"/>
</dbReference>
<evidence type="ECO:0000256" key="2">
    <source>
        <dbReference type="ARBA" id="ARBA00007907"/>
    </source>
</evidence>
<comment type="pathway">
    <text evidence="1">Protein modification; protein lipoylation via endogenous pathway; protein N(6)-(lipoyl)lysine from octanoyl-[acyl-carrier-protein]: step 1/2.</text>
</comment>
<dbReference type="OrthoDB" id="19908at2759"/>
<comment type="caution">
    <text evidence="9">The sequence shown here is derived from an EMBL/GenBank/DDBJ whole genome shotgun (WGS) entry which is preliminary data.</text>
</comment>
<name>A0A098VMK2_9MICR</name>
<protein>
    <recommendedName>
        <fullName evidence="3">lipoyl(octanoyl) transferase</fullName>
        <ecNumber evidence="3">2.3.1.181</ecNumber>
    </recommendedName>
</protein>
<keyword evidence="6" id="KW-0687">Ribonucleoprotein</keyword>
<evidence type="ECO:0000259" key="8">
    <source>
        <dbReference type="PROSITE" id="PS51733"/>
    </source>
</evidence>
<reference evidence="9 10" key="1">
    <citation type="submission" date="2014-04" db="EMBL/GenBank/DDBJ databases">
        <title>A new species of microsporidia sheds light on the evolution of extreme parasitism.</title>
        <authorList>
            <person name="Haag K.L."/>
            <person name="James T.Y."/>
            <person name="Larsson R."/>
            <person name="Schaer T.M."/>
            <person name="Refardt D."/>
            <person name="Pombert J.-F."/>
            <person name="Ebert D."/>
        </authorList>
    </citation>
    <scope>NUCLEOTIDE SEQUENCE [LARGE SCALE GENOMIC DNA]</scope>
    <source>
        <strain evidence="9 10">UGP3</strain>
        <tissue evidence="9">Spores</tissue>
    </source>
</reference>
<evidence type="ECO:0000313" key="9">
    <source>
        <dbReference type="EMBL" id="KGG50283.1"/>
    </source>
</evidence>
<evidence type="ECO:0000256" key="3">
    <source>
        <dbReference type="ARBA" id="ARBA00012334"/>
    </source>
</evidence>
<dbReference type="NCBIfam" id="TIGR00214">
    <property type="entry name" value="lipB"/>
    <property type="match status" value="1"/>
</dbReference>
<keyword evidence="10" id="KW-1185">Reference proteome</keyword>
<dbReference type="PANTHER" id="PTHR10993">
    <property type="entry name" value="OCTANOYLTRANSFERASE"/>
    <property type="match status" value="1"/>
</dbReference>
<dbReference type="GO" id="GO:0033819">
    <property type="term" value="F:lipoyl(octanoyl) transferase activity"/>
    <property type="evidence" value="ECO:0007669"/>
    <property type="project" value="UniProtKB-EC"/>
</dbReference>
<keyword evidence="5" id="KW-0689">Ribosomal protein</keyword>
<dbReference type="Pfam" id="PF21948">
    <property type="entry name" value="LplA-B_cat"/>
    <property type="match status" value="1"/>
</dbReference>
<evidence type="ECO:0000256" key="1">
    <source>
        <dbReference type="ARBA" id="ARBA00004821"/>
    </source>
</evidence>
<evidence type="ECO:0000313" key="10">
    <source>
        <dbReference type="Proteomes" id="UP000029725"/>
    </source>
</evidence>
<proteinExistence type="inferred from homology"/>
<organism evidence="9 10">
    <name type="scientific">Mitosporidium daphniae</name>
    <dbReference type="NCBI Taxonomy" id="1485682"/>
    <lineage>
        <taxon>Eukaryota</taxon>
        <taxon>Fungi</taxon>
        <taxon>Fungi incertae sedis</taxon>
        <taxon>Microsporidia</taxon>
        <taxon>Mitosporidium</taxon>
    </lineage>
</organism>
<dbReference type="GO" id="GO:0003735">
    <property type="term" value="F:structural constituent of ribosome"/>
    <property type="evidence" value="ECO:0007669"/>
    <property type="project" value="InterPro"/>
</dbReference>
<dbReference type="EMBL" id="JMKJ01000589">
    <property type="protein sequence ID" value="KGG50283.1"/>
    <property type="molecule type" value="Genomic_DNA"/>
</dbReference>
<evidence type="ECO:0000256" key="7">
    <source>
        <dbReference type="ARBA" id="ARBA00023315"/>
    </source>
</evidence>